<dbReference type="InterPro" id="IPR011042">
    <property type="entry name" value="6-blade_b-propeller_TolB-like"/>
</dbReference>
<keyword evidence="1" id="KW-0378">Hydrolase</keyword>
<name>A0A7Y2H1X9_UNCEI</name>
<dbReference type="Proteomes" id="UP000547674">
    <property type="component" value="Unassembled WGS sequence"/>
</dbReference>
<dbReference type="InterPro" id="IPR001375">
    <property type="entry name" value="Peptidase_S9_cat"/>
</dbReference>
<dbReference type="Gene3D" id="2.120.10.30">
    <property type="entry name" value="TolB, C-terminal domain"/>
    <property type="match status" value="1"/>
</dbReference>
<evidence type="ECO:0000313" key="4">
    <source>
        <dbReference type="EMBL" id="NNF06113.1"/>
    </source>
</evidence>
<dbReference type="Pfam" id="PF11306">
    <property type="entry name" value="DUF3108"/>
    <property type="match status" value="1"/>
</dbReference>
<proteinExistence type="predicted"/>
<dbReference type="Pfam" id="PF00326">
    <property type="entry name" value="Peptidase_S9"/>
    <property type="match status" value="1"/>
</dbReference>
<evidence type="ECO:0000256" key="2">
    <source>
        <dbReference type="SAM" id="SignalP"/>
    </source>
</evidence>
<dbReference type="SUPFAM" id="SSF82171">
    <property type="entry name" value="DPP6 N-terminal domain-like"/>
    <property type="match status" value="1"/>
</dbReference>
<dbReference type="GO" id="GO:0004252">
    <property type="term" value="F:serine-type endopeptidase activity"/>
    <property type="evidence" value="ECO:0007669"/>
    <property type="project" value="TreeGrafter"/>
</dbReference>
<reference evidence="4 5" key="1">
    <citation type="submission" date="2020-03" db="EMBL/GenBank/DDBJ databases">
        <title>Metabolic flexibility allows generalist bacteria to become dominant in a frequently disturbed ecosystem.</title>
        <authorList>
            <person name="Chen Y.-J."/>
            <person name="Leung P.M."/>
            <person name="Bay S.K."/>
            <person name="Hugenholtz P."/>
            <person name="Kessler A.J."/>
            <person name="Shelley G."/>
            <person name="Waite D.W."/>
            <person name="Cook P.L."/>
            <person name="Greening C."/>
        </authorList>
    </citation>
    <scope>NUCLEOTIDE SEQUENCE [LARGE SCALE GENOMIC DNA]</scope>
    <source>
        <strain evidence="4">SS_bin_28</strain>
    </source>
</reference>
<dbReference type="SUPFAM" id="SSF53474">
    <property type="entry name" value="alpha/beta-Hydrolases"/>
    <property type="match status" value="1"/>
</dbReference>
<dbReference type="InterPro" id="IPR029058">
    <property type="entry name" value="AB_hydrolase_fold"/>
</dbReference>
<accession>A0A7Y2H1X9</accession>
<sequence>MKHVLVLMAALMLMTSVGAAVAELPPIIDRELFFGDPEISGAQLSPDGKYISFIKPYKDVRNVWVKGIDEDFEDARPITADDAPVPGYFWSQDGRFILYVQDKGGNEDFHVYSVDPQGKANADSGVPEARDLTPIDGVRAVIYSVPENSPGDLIVGINDRNAMYHDVYRVDIATGERELMILNEKEIGFFMFDLEGEARLAYKQTGDGGAELLRIDGDELVPIYTTTYLEQAFPVQFHKNGTHCYIVTNKGDDVDLSRLMLMDVATGETELIETDPENEVDFGNAVFAADTNELIATVYIGDRSRVYPRDDKIAKDIERVRKNLPDGNLGWNSTTKDMRYHLISVSSDVIPSETYLYDRETGKFTLQYRSRPDLPSEHLAVMKPIRYKSKDGLEIPAYLTLPRGIPAKNLPLVVHPHGGPWARDFWGYDGYAQYLANRGYAVLQPNFRSSTGYGKNFQNAGNKEWGKGLMQHDITWGVKHLVDEGIVDPERVGIFGGSYGGYATLAGVTFTPDMYAAAIPYVAPSSLITLIESFPAYWRPFLKGTWFTRVGDPDVAADREYLEEQSPLNYVDQIETPLLVVHGANDPRVKQAESDQIVVALLEKGHDVEYIVAPDEGHGFRAPNNRAALAVAMERFLSKHLGGRYQESVLEETTKRLEEITVDVNSVTLPDASEKELMANAETAPLPAADGGKLEELSYAYDMSLEMGAQTMEMEMSRVLEEVKVDGKSVWRITDVAKTPMGTMTDEFDVDKKTLKPLQRKMGGMGDMQLTYSDDAIVGNMKGMGQSTDINIDLKAPVLGDGPGLVIALAGLPLAKGYSTVMRTLDAQTQKVRPFKLEVSDSETVTVPAGSFETFVIDLTPLDGDPSGTAIIHVTQTAPHNVVRGKYKMPAMMGGGWLTTQLSSTDAELADGDEE</sequence>
<gene>
    <name evidence="4" type="ORF">HKN21_05080</name>
</gene>
<dbReference type="PANTHER" id="PTHR42776:SF27">
    <property type="entry name" value="DIPEPTIDYL PEPTIDASE FAMILY MEMBER 6"/>
    <property type="match status" value="1"/>
</dbReference>
<keyword evidence="2" id="KW-0732">Signal</keyword>
<feature type="domain" description="Peptidase S9 prolyl oligopeptidase catalytic" evidence="3">
    <location>
        <begin position="427"/>
        <end position="643"/>
    </location>
</feature>
<evidence type="ECO:0000256" key="1">
    <source>
        <dbReference type="ARBA" id="ARBA00022801"/>
    </source>
</evidence>
<evidence type="ECO:0000259" key="3">
    <source>
        <dbReference type="Pfam" id="PF00326"/>
    </source>
</evidence>
<dbReference type="InterPro" id="IPR021457">
    <property type="entry name" value="DUF3108"/>
</dbReference>
<dbReference type="Gene3D" id="3.40.50.1820">
    <property type="entry name" value="alpha/beta hydrolase"/>
    <property type="match status" value="1"/>
</dbReference>
<protein>
    <submittedName>
        <fullName evidence="4">Prolyl oligopeptidase family serine peptidase</fullName>
    </submittedName>
</protein>
<dbReference type="EMBL" id="JABDJR010000190">
    <property type="protein sequence ID" value="NNF06113.1"/>
    <property type="molecule type" value="Genomic_DNA"/>
</dbReference>
<feature type="chain" id="PRO_5031515856" evidence="2">
    <location>
        <begin position="20"/>
        <end position="915"/>
    </location>
</feature>
<organism evidence="4 5">
    <name type="scientific">Eiseniibacteriota bacterium</name>
    <dbReference type="NCBI Taxonomy" id="2212470"/>
    <lineage>
        <taxon>Bacteria</taxon>
        <taxon>Candidatus Eiseniibacteriota</taxon>
    </lineage>
</organism>
<feature type="signal peptide" evidence="2">
    <location>
        <begin position="1"/>
        <end position="19"/>
    </location>
</feature>
<evidence type="ECO:0000313" key="5">
    <source>
        <dbReference type="Proteomes" id="UP000547674"/>
    </source>
</evidence>
<dbReference type="GO" id="GO:0006508">
    <property type="term" value="P:proteolysis"/>
    <property type="evidence" value="ECO:0007669"/>
    <property type="project" value="InterPro"/>
</dbReference>
<dbReference type="PANTHER" id="PTHR42776">
    <property type="entry name" value="SERINE PEPTIDASE S9 FAMILY MEMBER"/>
    <property type="match status" value="1"/>
</dbReference>
<dbReference type="AlphaFoldDB" id="A0A7Y2H1X9"/>
<comment type="caution">
    <text evidence="4">The sequence shown here is derived from an EMBL/GenBank/DDBJ whole genome shotgun (WGS) entry which is preliminary data.</text>
</comment>